<organism evidence="2">
    <name type="scientific">Palpitomonas bilix</name>
    <dbReference type="NCBI Taxonomy" id="652834"/>
    <lineage>
        <taxon>Eukaryota</taxon>
        <taxon>Eukaryota incertae sedis</taxon>
    </lineage>
</organism>
<dbReference type="AlphaFoldDB" id="A0A7S3DBS7"/>
<feature type="compositionally biased region" description="Basic and acidic residues" evidence="1">
    <location>
        <begin position="474"/>
        <end position="486"/>
    </location>
</feature>
<protein>
    <submittedName>
        <fullName evidence="2">Uncharacterized protein</fullName>
    </submittedName>
</protein>
<feature type="region of interest" description="Disordered" evidence="1">
    <location>
        <begin position="474"/>
        <end position="494"/>
    </location>
</feature>
<evidence type="ECO:0000256" key="1">
    <source>
        <dbReference type="SAM" id="MobiDB-lite"/>
    </source>
</evidence>
<gene>
    <name evidence="2" type="ORF">PBIL07802_LOCUS15133</name>
</gene>
<sequence length="635" mass="69989">MATSATSDGVPKPLVSSLSYDSYGTALKALHTAVIQEGPCGNLGSRECALNHPPFLQFLRDDAFDKPAVQATSSQPQTFDLVQPIIPLASEESGLLNEMFVAGHDQDHLDFTSPLDESFASTLQQQRVQTKIDPLRKGAIRQLSKALKAASAVPLCEVLRTKSSTSLKDAEEGEKLCFRVRSKIELRKSRQWWLPSRSSSRDQPVERSECVRCHAGFSSLGMPKSLATVYVLVFLRKPSGELVPLVMRPNGTVVEEQCDEGLQGGIYSSETFSISLLSIRNTIEKYCKEYSKIDNCSEALTLHDLSLLWNVTPQATACPACLNEYVDLCISDKGGQRSRREEGKMDERMSGVRESNIRITGCLDLLSHEGIQVRGLFCHGRTFARMYKTAPKGLKRKGKEPTSRATNSAGPQKMRRSRTGVVARGCAGGKRDCLKGPSSGARRISGRALKDAVAGKDHRMKSLPAFSPYPSPVKEVDSISSSHDDGSASAPWKDEESCDQIIRTESIEFPNFPHAADGPFSAEDFSADWTTTFEEMPNQTSGFEVLSTCIEEDDNLFPSAAAGPSFVLNNDENDLCESERRIPDYMVRSEREGRAVQDVFRPDPLMVDPELQRISSLSLENLAEFDTPRSYFSAK</sequence>
<proteinExistence type="predicted"/>
<evidence type="ECO:0000313" key="2">
    <source>
        <dbReference type="EMBL" id="CAE0252904.1"/>
    </source>
</evidence>
<feature type="region of interest" description="Disordered" evidence="1">
    <location>
        <begin position="392"/>
        <end position="422"/>
    </location>
</feature>
<reference evidence="2" key="1">
    <citation type="submission" date="2021-01" db="EMBL/GenBank/DDBJ databases">
        <authorList>
            <person name="Corre E."/>
            <person name="Pelletier E."/>
            <person name="Niang G."/>
            <person name="Scheremetjew M."/>
            <person name="Finn R."/>
            <person name="Kale V."/>
            <person name="Holt S."/>
            <person name="Cochrane G."/>
            <person name="Meng A."/>
            <person name="Brown T."/>
            <person name="Cohen L."/>
        </authorList>
    </citation>
    <scope>NUCLEOTIDE SEQUENCE</scope>
    <source>
        <strain evidence="2">NIES-2562</strain>
    </source>
</reference>
<name>A0A7S3DBS7_9EUKA</name>
<dbReference type="EMBL" id="HBIB01023097">
    <property type="protein sequence ID" value="CAE0252904.1"/>
    <property type="molecule type" value="Transcribed_RNA"/>
</dbReference>
<accession>A0A7S3DBS7</accession>